<evidence type="ECO:0000259" key="1">
    <source>
        <dbReference type="Pfam" id="PF19502"/>
    </source>
</evidence>
<name>A0A923SRS4_9FIRM</name>
<keyword evidence="3" id="KW-1185">Reference proteome</keyword>
<reference evidence="2" key="1">
    <citation type="submission" date="2020-08" db="EMBL/GenBank/DDBJ databases">
        <title>Genome public.</title>
        <authorList>
            <person name="Liu C."/>
            <person name="Sun Q."/>
        </authorList>
    </citation>
    <scope>NUCLEOTIDE SEQUENCE</scope>
    <source>
        <strain evidence="2">BX12</strain>
    </source>
</reference>
<organism evidence="2 3">
    <name type="scientific">Zhenpiania hominis</name>
    <dbReference type="NCBI Taxonomy" id="2763644"/>
    <lineage>
        <taxon>Bacteria</taxon>
        <taxon>Bacillati</taxon>
        <taxon>Bacillota</taxon>
        <taxon>Clostridia</taxon>
        <taxon>Peptostreptococcales</taxon>
        <taxon>Anaerovoracaceae</taxon>
        <taxon>Zhenpiania</taxon>
    </lineage>
</organism>
<comment type="caution">
    <text evidence="2">The sequence shown here is derived from an EMBL/GenBank/DDBJ whole genome shotgun (WGS) entry which is preliminary data.</text>
</comment>
<dbReference type="RefSeq" id="WP_187304079.1">
    <property type="nucleotide sequence ID" value="NZ_CBCTON010000059.1"/>
</dbReference>
<dbReference type="Proteomes" id="UP000602647">
    <property type="component" value="Unassembled WGS sequence"/>
</dbReference>
<evidence type="ECO:0000313" key="3">
    <source>
        <dbReference type="Proteomes" id="UP000602647"/>
    </source>
</evidence>
<dbReference type="AlphaFoldDB" id="A0A923SRS4"/>
<accession>A0A923SRS4</accession>
<protein>
    <recommendedName>
        <fullName evidence="1">DUF6036 domain-containing protein</fullName>
    </recommendedName>
</protein>
<sequence length="236" mass="26724">MSPNSFTKDNLDNYLKELAKEYRRVAGKNMPAEIVLAGGAAILVNYGFRDMTTDIDAIIHAASSMKEAINRVGDRFGLPNKWINNDFMRTGSYSPKLDEISVYYRTFANVVTVRSIKGEYLIAMKLRAGRKYKNDLSDIIGVLAAHEHDGESITLDRINEAVESLYGGWDEFPENSKLFIEDAMKNGKFEEIYSSVKEEEKQSKEILIDFGKEYENVANAENVDDILKTLKAKLKK</sequence>
<proteinExistence type="predicted"/>
<evidence type="ECO:0000313" key="2">
    <source>
        <dbReference type="EMBL" id="MBC6680981.1"/>
    </source>
</evidence>
<dbReference type="EMBL" id="JACRYT010000023">
    <property type="protein sequence ID" value="MBC6680981.1"/>
    <property type="molecule type" value="Genomic_DNA"/>
</dbReference>
<gene>
    <name evidence="2" type="ORF">H9L42_14250</name>
</gene>
<dbReference type="InterPro" id="IPR045792">
    <property type="entry name" value="DUF6036"/>
</dbReference>
<feature type="domain" description="DUF6036" evidence="1">
    <location>
        <begin position="15"/>
        <end position="144"/>
    </location>
</feature>
<dbReference type="Pfam" id="PF19502">
    <property type="entry name" value="DUF6036"/>
    <property type="match status" value="1"/>
</dbReference>